<reference evidence="5 6" key="1">
    <citation type="submission" date="2011-07" db="EMBL/GenBank/DDBJ databases">
        <authorList>
            <person name="Coyne R."/>
            <person name="Brami D."/>
            <person name="Johnson J."/>
            <person name="Hostetler J."/>
            <person name="Hannick L."/>
            <person name="Clark T."/>
            <person name="Cassidy-Hanley D."/>
            <person name="Inman J."/>
        </authorList>
    </citation>
    <scope>NUCLEOTIDE SEQUENCE [LARGE SCALE GENOMIC DNA]</scope>
    <source>
        <strain evidence="5 6">G5</strain>
    </source>
</reference>
<dbReference type="InParanoid" id="G0QTC6"/>
<keyword evidence="4" id="KW-0175">Coiled coil</keyword>
<keyword evidence="6" id="KW-1185">Reference proteome</keyword>
<proteinExistence type="predicted"/>
<dbReference type="InterPro" id="IPR001611">
    <property type="entry name" value="Leu-rich_rpt"/>
</dbReference>
<dbReference type="GeneID" id="14907663"/>
<evidence type="ECO:0000313" key="5">
    <source>
        <dbReference type="EMBL" id="EGR31503.1"/>
    </source>
</evidence>
<dbReference type="PANTHER" id="PTHR24107">
    <property type="entry name" value="YNEIN REGULATORY COMPLEX SUBUNIT 5"/>
    <property type="match status" value="1"/>
</dbReference>
<dbReference type="SMART" id="SM00368">
    <property type="entry name" value="LRR_RI"/>
    <property type="match status" value="6"/>
</dbReference>
<dbReference type="InterPro" id="IPR052410">
    <property type="entry name" value="DRC5"/>
</dbReference>
<dbReference type="Gene3D" id="3.80.10.10">
    <property type="entry name" value="Ribonuclease Inhibitor"/>
    <property type="match status" value="4"/>
</dbReference>
<name>G0QTC6_ICHMU</name>
<dbReference type="GO" id="GO:0005856">
    <property type="term" value="C:cytoskeleton"/>
    <property type="evidence" value="ECO:0007669"/>
    <property type="project" value="UniProtKB-SubCell"/>
</dbReference>
<dbReference type="eggNOG" id="KOG4308">
    <property type="taxonomic scope" value="Eukaryota"/>
</dbReference>
<dbReference type="STRING" id="857967.G0QTC6"/>
<comment type="subcellular location">
    <subcellularLocation>
        <location evidence="1">Cytoplasm</location>
        <location evidence="1">Cytoskeleton</location>
    </subcellularLocation>
</comment>
<evidence type="ECO:0000313" key="6">
    <source>
        <dbReference type="Proteomes" id="UP000008983"/>
    </source>
</evidence>
<dbReference type="OMA" id="QRNDYQV"/>
<gene>
    <name evidence="5" type="ORF">IMG5_107210</name>
</gene>
<accession>G0QTC6</accession>
<dbReference type="RefSeq" id="XP_004034989.1">
    <property type="nucleotide sequence ID" value="XM_004034941.1"/>
</dbReference>
<keyword evidence="2" id="KW-0963">Cytoplasm</keyword>
<sequence>MRKLNKDRIEKLSRPKTAINYSLKTNQVYIEEQKTKDFQQQELQRVVDEDGQIPLIFQKNPVFLTFENQLQAELYNSRCSDTGEVKIKKQKNKNKQINKQIKHISLDKAKIFKDEFNKINNRKHNNILNLYSMRLGVTSMQTLSNLLKEDKYKYIDTLNLADNPISDNGMHLIKQIMENTQIKHLNLASNMISESGFEIIVDELSKNQNLKSLDLGILEGSIRKNSFGIDGAKCIAALILQNKNIEIIKLYDNDIGVQGGDIIGTALKQNKNLKNLTISENYLKSQGAEFILKSALFLESLDLGKNCIKSNAGISIRNYLQNNQNLKRLNLEFNELSFEGIKEFRQGLLYSQSLQYINLKGNGIGDEGFLMICEVLNDNYILEELDVSLNEISSAGIKCFADILPFCGLKNINLSKNFLGDESLFIIGDICQQYENVIKLQKIDFSSSRVADAGILYFLDRIDYFENMRCIKCQDNFISEKVEKVLLEILIKNKTLIEFGINGNRLSLSFLNKVKKILQRNIIELEEKEPNKIKTQIYKLKYEQKQIVAERKRLEAQEKQINDLESLLEQKKKKLQFIIKTEAEKRKEILNKIQDQQVQILRKKAKMDEKNNIFENKKKALLEELQKLQQEYSIEVTEKNRIVNDLGNLDIQIIQMEEEYKKECNEIENQIQLQKQKREEINQKTILLNLEYSIFYKQEKELTEQVHQQIEKNKILKKNLSQKSNKNLNNIKI</sequence>
<dbReference type="EMBL" id="GL983849">
    <property type="protein sequence ID" value="EGR31503.1"/>
    <property type="molecule type" value="Genomic_DNA"/>
</dbReference>
<protein>
    <submittedName>
        <fullName evidence="5">Uncharacterized protein</fullName>
    </submittedName>
</protein>
<organism evidence="5 6">
    <name type="scientific">Ichthyophthirius multifiliis</name>
    <name type="common">White spot disease agent</name>
    <name type="synonym">Ich</name>
    <dbReference type="NCBI Taxonomy" id="5932"/>
    <lineage>
        <taxon>Eukaryota</taxon>
        <taxon>Sar</taxon>
        <taxon>Alveolata</taxon>
        <taxon>Ciliophora</taxon>
        <taxon>Intramacronucleata</taxon>
        <taxon>Oligohymenophorea</taxon>
        <taxon>Hymenostomatida</taxon>
        <taxon>Ophryoglenina</taxon>
        <taxon>Ichthyophthirius</taxon>
    </lineage>
</organism>
<feature type="coiled-coil region" evidence="4">
    <location>
        <begin position="508"/>
        <end position="719"/>
    </location>
</feature>
<dbReference type="PANTHER" id="PTHR24107:SF2">
    <property type="entry name" value="NLR FAMILY CARD DOMAIN CONTAINING 3"/>
    <property type="match status" value="1"/>
</dbReference>
<dbReference type="SUPFAM" id="SSF52047">
    <property type="entry name" value="RNI-like"/>
    <property type="match status" value="1"/>
</dbReference>
<evidence type="ECO:0000256" key="3">
    <source>
        <dbReference type="ARBA" id="ARBA00023212"/>
    </source>
</evidence>
<dbReference type="Proteomes" id="UP000008983">
    <property type="component" value="Unassembled WGS sequence"/>
</dbReference>
<dbReference type="OrthoDB" id="272549at2759"/>
<evidence type="ECO:0000256" key="2">
    <source>
        <dbReference type="ARBA" id="ARBA00022490"/>
    </source>
</evidence>
<evidence type="ECO:0000256" key="4">
    <source>
        <dbReference type="SAM" id="Coils"/>
    </source>
</evidence>
<dbReference type="AlphaFoldDB" id="G0QTC6"/>
<keyword evidence="3" id="KW-0206">Cytoskeleton</keyword>
<evidence type="ECO:0000256" key="1">
    <source>
        <dbReference type="ARBA" id="ARBA00004245"/>
    </source>
</evidence>
<dbReference type="InterPro" id="IPR032675">
    <property type="entry name" value="LRR_dom_sf"/>
</dbReference>
<dbReference type="Pfam" id="PF13516">
    <property type="entry name" value="LRR_6"/>
    <property type="match status" value="4"/>
</dbReference>